<organism evidence="2">
    <name type="scientific">marine sediment metagenome</name>
    <dbReference type="NCBI Taxonomy" id="412755"/>
    <lineage>
        <taxon>unclassified sequences</taxon>
        <taxon>metagenomes</taxon>
        <taxon>ecological metagenomes</taxon>
    </lineage>
</organism>
<dbReference type="InterPro" id="IPR013216">
    <property type="entry name" value="Methyltransf_11"/>
</dbReference>
<dbReference type="GO" id="GO:0008757">
    <property type="term" value="F:S-adenosylmethionine-dependent methyltransferase activity"/>
    <property type="evidence" value="ECO:0007669"/>
    <property type="project" value="InterPro"/>
</dbReference>
<dbReference type="AlphaFoldDB" id="X1E277"/>
<feature type="non-terminal residue" evidence="2">
    <location>
        <position position="58"/>
    </location>
</feature>
<dbReference type="Pfam" id="PF08241">
    <property type="entry name" value="Methyltransf_11"/>
    <property type="match status" value="1"/>
</dbReference>
<gene>
    <name evidence="2" type="ORF">S01H4_65627</name>
</gene>
<protein>
    <recommendedName>
        <fullName evidence="1">Methyltransferase type 11 domain-containing protein</fullName>
    </recommendedName>
</protein>
<dbReference type="SUPFAM" id="SSF53335">
    <property type="entry name" value="S-adenosyl-L-methionine-dependent methyltransferases"/>
    <property type="match status" value="1"/>
</dbReference>
<reference evidence="2" key="1">
    <citation type="journal article" date="2014" name="Front. Microbiol.">
        <title>High frequency of phylogenetically diverse reductive dehalogenase-homologous genes in deep subseafloor sedimentary metagenomes.</title>
        <authorList>
            <person name="Kawai M."/>
            <person name="Futagami T."/>
            <person name="Toyoda A."/>
            <person name="Takaki Y."/>
            <person name="Nishi S."/>
            <person name="Hori S."/>
            <person name="Arai W."/>
            <person name="Tsubouchi T."/>
            <person name="Morono Y."/>
            <person name="Uchiyama I."/>
            <person name="Ito T."/>
            <person name="Fujiyama A."/>
            <person name="Inagaki F."/>
            <person name="Takami H."/>
        </authorList>
    </citation>
    <scope>NUCLEOTIDE SEQUENCE</scope>
    <source>
        <strain evidence="2">Expedition CK06-06</strain>
    </source>
</reference>
<comment type="caution">
    <text evidence="2">The sequence shown here is derived from an EMBL/GenBank/DDBJ whole genome shotgun (WGS) entry which is preliminary data.</text>
</comment>
<sequence length="58" mass="6926">MITVIEFMFNSYKYCRENRMIDKSNERAKREGVESKVEFRVADVQNLPFDDALFDVVM</sequence>
<evidence type="ECO:0000259" key="1">
    <source>
        <dbReference type="Pfam" id="PF08241"/>
    </source>
</evidence>
<dbReference type="InterPro" id="IPR029063">
    <property type="entry name" value="SAM-dependent_MTases_sf"/>
</dbReference>
<accession>X1E277</accession>
<name>X1E277_9ZZZZ</name>
<feature type="domain" description="Methyltransferase type 11" evidence="1">
    <location>
        <begin position="15"/>
        <end position="58"/>
    </location>
</feature>
<dbReference type="Gene3D" id="3.40.50.150">
    <property type="entry name" value="Vaccinia Virus protein VP39"/>
    <property type="match status" value="1"/>
</dbReference>
<evidence type="ECO:0000313" key="2">
    <source>
        <dbReference type="EMBL" id="GAH27386.1"/>
    </source>
</evidence>
<proteinExistence type="predicted"/>
<dbReference type="EMBL" id="BART01040237">
    <property type="protein sequence ID" value="GAH27386.1"/>
    <property type="molecule type" value="Genomic_DNA"/>
</dbReference>